<accession>A0A820CN47</accession>
<evidence type="ECO:0000313" key="1">
    <source>
        <dbReference type="EMBL" id="CAF4216501.1"/>
    </source>
</evidence>
<organism evidence="1 2">
    <name type="scientific">Rotaria sordida</name>
    <dbReference type="NCBI Taxonomy" id="392033"/>
    <lineage>
        <taxon>Eukaryota</taxon>
        <taxon>Metazoa</taxon>
        <taxon>Spiralia</taxon>
        <taxon>Gnathifera</taxon>
        <taxon>Rotifera</taxon>
        <taxon>Eurotatoria</taxon>
        <taxon>Bdelloidea</taxon>
        <taxon>Philodinida</taxon>
        <taxon>Philodinidae</taxon>
        <taxon>Rotaria</taxon>
    </lineage>
</organism>
<proteinExistence type="predicted"/>
<reference evidence="1" key="1">
    <citation type="submission" date="2021-02" db="EMBL/GenBank/DDBJ databases">
        <authorList>
            <person name="Nowell W R."/>
        </authorList>
    </citation>
    <scope>NUCLEOTIDE SEQUENCE</scope>
</reference>
<gene>
    <name evidence="1" type="ORF">FNK824_LOCUS37032</name>
</gene>
<dbReference type="AlphaFoldDB" id="A0A820CN47"/>
<dbReference type="EMBL" id="CAJOBE010018024">
    <property type="protein sequence ID" value="CAF4216501.1"/>
    <property type="molecule type" value="Genomic_DNA"/>
</dbReference>
<comment type="caution">
    <text evidence="1">The sequence shown here is derived from an EMBL/GenBank/DDBJ whole genome shotgun (WGS) entry which is preliminary data.</text>
</comment>
<name>A0A820CN47_9BILA</name>
<dbReference type="Proteomes" id="UP000663874">
    <property type="component" value="Unassembled WGS sequence"/>
</dbReference>
<sequence>LNITIYDEYQQKKRLGAYTARICHSQILDVAIQPKQNILHLASKDYRVYTYQLPL</sequence>
<protein>
    <submittedName>
        <fullName evidence="1">Uncharacterized protein</fullName>
    </submittedName>
</protein>
<feature type="non-terminal residue" evidence="1">
    <location>
        <position position="1"/>
    </location>
</feature>
<evidence type="ECO:0000313" key="2">
    <source>
        <dbReference type="Proteomes" id="UP000663874"/>
    </source>
</evidence>